<protein>
    <submittedName>
        <fullName evidence="1">Uncharacterized protein</fullName>
    </submittedName>
</protein>
<dbReference type="EMBL" id="RBAN01000003">
    <property type="protein sequence ID" value="RKN54029.1"/>
    <property type="molecule type" value="Genomic_DNA"/>
</dbReference>
<keyword evidence="2" id="KW-1185">Reference proteome</keyword>
<proteinExistence type="predicted"/>
<sequence length="117" mass="13156">MDNRTDPVEIIARVDERDGKQRAFEVWLYKAHKEGWSVTVESTSLDQPGEECGVVDIEGLKYRIHHAKRVRGRVAIVPPGQHLIAATVKLTMGESDGVSWTSEFMHAAWAEPTIEDD</sequence>
<dbReference type="Proteomes" id="UP000279968">
    <property type="component" value="Unassembled WGS sequence"/>
</dbReference>
<dbReference type="OrthoDB" id="3350393at2"/>
<organism evidence="1 2">
    <name type="scientific">Micromonospora costi</name>
    <dbReference type="NCBI Taxonomy" id="1530042"/>
    <lineage>
        <taxon>Bacteria</taxon>
        <taxon>Bacillati</taxon>
        <taxon>Actinomycetota</taxon>
        <taxon>Actinomycetes</taxon>
        <taxon>Micromonosporales</taxon>
        <taxon>Micromonosporaceae</taxon>
        <taxon>Micromonospora</taxon>
    </lineage>
</organism>
<reference evidence="1 2" key="1">
    <citation type="journal article" date="2015" name="Int. J. Syst. Evol. Microbiol.">
        <title>Micromonospora costi sp. nov., isolated from a leaf of Costus speciosus.</title>
        <authorList>
            <person name="Thawai C."/>
        </authorList>
    </citation>
    <scope>NUCLEOTIDE SEQUENCE [LARGE SCALE GENOMIC DNA]</scope>
    <source>
        <strain evidence="1 2">CS1-12</strain>
    </source>
</reference>
<gene>
    <name evidence="1" type="ORF">D7193_18505</name>
</gene>
<evidence type="ECO:0000313" key="2">
    <source>
        <dbReference type="Proteomes" id="UP000279968"/>
    </source>
</evidence>
<name>A0A3B0A0P1_9ACTN</name>
<evidence type="ECO:0000313" key="1">
    <source>
        <dbReference type="EMBL" id="RKN54029.1"/>
    </source>
</evidence>
<accession>A0A3B0A0P1</accession>
<dbReference type="AlphaFoldDB" id="A0A3B0A0P1"/>
<dbReference type="RefSeq" id="WP_120780770.1">
    <property type="nucleotide sequence ID" value="NZ_JBHLUP010000001.1"/>
</dbReference>
<comment type="caution">
    <text evidence="1">The sequence shown here is derived from an EMBL/GenBank/DDBJ whole genome shotgun (WGS) entry which is preliminary data.</text>
</comment>